<dbReference type="PROSITE" id="PS50231">
    <property type="entry name" value="RICIN_B_LECTIN"/>
    <property type="match status" value="1"/>
</dbReference>
<evidence type="ECO:0000256" key="5">
    <source>
        <dbReference type="ARBA" id="ARBA00022729"/>
    </source>
</evidence>
<dbReference type="SMART" id="SM00458">
    <property type="entry name" value="RICIN"/>
    <property type="match status" value="1"/>
</dbReference>
<evidence type="ECO:0000256" key="1">
    <source>
        <dbReference type="ARBA" id="ARBA00003969"/>
    </source>
</evidence>
<dbReference type="Pfam" id="PF00652">
    <property type="entry name" value="Ricin_B_lectin"/>
    <property type="match status" value="1"/>
</dbReference>
<dbReference type="InterPro" id="IPR041233">
    <property type="entry name" value="Melibiase_C"/>
</dbReference>
<dbReference type="InterPro" id="IPR000111">
    <property type="entry name" value="Glyco_hydro_27/36_CS"/>
</dbReference>
<dbReference type="CDD" id="cd23451">
    <property type="entry name" value="beta-trefoil_Ricin_laminarinase"/>
    <property type="match status" value="1"/>
</dbReference>
<keyword evidence="15" id="KW-1185">Reference proteome</keyword>
<dbReference type="AlphaFoldDB" id="A0A4V2S7G7"/>
<evidence type="ECO:0000256" key="12">
    <source>
        <dbReference type="SAM" id="SignalP"/>
    </source>
</evidence>
<dbReference type="RefSeq" id="WP_132118012.1">
    <property type="nucleotide sequence ID" value="NZ_SLWS01000004.1"/>
</dbReference>
<comment type="function">
    <text evidence="1">Hydrolyzes a variety of simple alpha-D-galactoside as well as more complex molecules such as oligosaccharides and polysaccharides.</text>
</comment>
<evidence type="ECO:0000256" key="2">
    <source>
        <dbReference type="ARBA" id="ARBA00004613"/>
    </source>
</evidence>
<evidence type="ECO:0000256" key="9">
    <source>
        <dbReference type="ARBA" id="ARBA00023180"/>
    </source>
</evidence>
<evidence type="ECO:0000313" key="15">
    <source>
        <dbReference type="Proteomes" id="UP000295680"/>
    </source>
</evidence>
<dbReference type="Gene3D" id="2.80.10.50">
    <property type="match status" value="2"/>
</dbReference>
<comment type="similarity">
    <text evidence="3 11">Belongs to the glycosyl hydrolase 27 family.</text>
</comment>
<dbReference type="GO" id="GO:0005975">
    <property type="term" value="P:carbohydrate metabolic process"/>
    <property type="evidence" value="ECO:0007669"/>
    <property type="project" value="InterPro"/>
</dbReference>
<dbReference type="EC" id="3.2.1.22" evidence="11"/>
<keyword evidence="7 11" id="KW-0378">Hydrolase</keyword>
<dbReference type="InterPro" id="IPR000772">
    <property type="entry name" value="Ricin_B_lectin"/>
</dbReference>
<dbReference type="SUPFAM" id="SSF51445">
    <property type="entry name" value="(Trans)glycosidases"/>
    <property type="match status" value="1"/>
</dbReference>
<feature type="chain" id="PRO_5020801558" description="Alpha-galactosidase" evidence="12">
    <location>
        <begin position="26"/>
        <end position="537"/>
    </location>
</feature>
<comment type="catalytic activity">
    <reaction evidence="11">
        <text>Hydrolysis of terminal, non-reducing alpha-D-galactose residues in alpha-D-galactosides, including galactose oligosaccharides, galactomannans and galactolipids.</text>
        <dbReference type="EC" id="3.2.1.22"/>
    </reaction>
</comment>
<dbReference type="GO" id="GO:0004557">
    <property type="term" value="F:alpha-galactosidase activity"/>
    <property type="evidence" value="ECO:0007669"/>
    <property type="project" value="UniProtKB-EC"/>
</dbReference>
<dbReference type="FunFam" id="3.20.20.70:FF:000177">
    <property type="entry name" value="Alpha-galactosidase"/>
    <property type="match status" value="1"/>
</dbReference>
<dbReference type="InterPro" id="IPR002241">
    <property type="entry name" value="Glyco_hydro_27"/>
</dbReference>
<gene>
    <name evidence="14" type="ORF">EV192_104673</name>
</gene>
<dbReference type="GO" id="GO:0030246">
    <property type="term" value="F:carbohydrate binding"/>
    <property type="evidence" value="ECO:0007669"/>
    <property type="project" value="UniProtKB-KW"/>
</dbReference>
<comment type="subcellular location">
    <subcellularLocation>
        <location evidence="2">Secreted</location>
    </subcellularLocation>
</comment>
<dbReference type="Proteomes" id="UP000295680">
    <property type="component" value="Unassembled WGS sequence"/>
</dbReference>
<dbReference type="InterPro" id="IPR013780">
    <property type="entry name" value="Glyco_hydro_b"/>
</dbReference>
<dbReference type="PRINTS" id="PR00740">
    <property type="entry name" value="GLHYDRLASE27"/>
</dbReference>
<dbReference type="SUPFAM" id="SSF51011">
    <property type="entry name" value="Glycosyl hydrolase domain"/>
    <property type="match status" value="1"/>
</dbReference>
<keyword evidence="6" id="KW-0430">Lectin</keyword>
<dbReference type="SUPFAM" id="SSF50370">
    <property type="entry name" value="Ricin B-like lectins"/>
    <property type="match status" value="1"/>
</dbReference>
<evidence type="ECO:0000256" key="8">
    <source>
        <dbReference type="ARBA" id="ARBA00023157"/>
    </source>
</evidence>
<accession>A0A4V2S7G7</accession>
<dbReference type="Gene3D" id="2.60.40.1180">
    <property type="entry name" value="Golgi alpha-mannosidase II"/>
    <property type="match status" value="1"/>
</dbReference>
<dbReference type="GO" id="GO:0005576">
    <property type="term" value="C:extracellular region"/>
    <property type="evidence" value="ECO:0007669"/>
    <property type="project" value="UniProtKB-SubCell"/>
</dbReference>
<dbReference type="Pfam" id="PF16499">
    <property type="entry name" value="Melibiase_2"/>
    <property type="match status" value="1"/>
</dbReference>
<feature type="domain" description="Ricin B lectin" evidence="13">
    <location>
        <begin position="413"/>
        <end position="536"/>
    </location>
</feature>
<keyword evidence="10 11" id="KW-0326">Glycosidase</keyword>
<dbReference type="EMBL" id="SLWS01000004">
    <property type="protein sequence ID" value="TCO59830.1"/>
    <property type="molecule type" value="Genomic_DNA"/>
</dbReference>
<keyword evidence="4" id="KW-0964">Secreted</keyword>
<evidence type="ECO:0000256" key="10">
    <source>
        <dbReference type="ARBA" id="ARBA00023295"/>
    </source>
</evidence>
<protein>
    <recommendedName>
        <fullName evidence="11">Alpha-galactosidase</fullName>
        <ecNumber evidence="11">3.2.1.22</ecNumber>
    </recommendedName>
    <alternativeName>
        <fullName evidence="11">Melibiase</fullName>
    </alternativeName>
</protein>
<keyword evidence="5 12" id="KW-0732">Signal</keyword>
<evidence type="ECO:0000256" key="3">
    <source>
        <dbReference type="ARBA" id="ARBA00009743"/>
    </source>
</evidence>
<dbReference type="PANTHER" id="PTHR11452:SF91">
    <property type="entry name" value="ALPHA-GALACTOSIDASE A-RELATED"/>
    <property type="match status" value="1"/>
</dbReference>
<dbReference type="Pfam" id="PF17801">
    <property type="entry name" value="Melibiase_C"/>
    <property type="match status" value="1"/>
</dbReference>
<keyword evidence="9" id="KW-0325">Glycoprotein</keyword>
<dbReference type="PANTHER" id="PTHR11452">
    <property type="entry name" value="ALPHA-GALACTOSIDASE/ALPHA-N-ACETYLGALACTOSAMINIDASE"/>
    <property type="match status" value="1"/>
</dbReference>
<dbReference type="Gene3D" id="3.20.20.70">
    <property type="entry name" value="Aldolase class I"/>
    <property type="match status" value="1"/>
</dbReference>
<evidence type="ECO:0000256" key="7">
    <source>
        <dbReference type="ARBA" id="ARBA00022801"/>
    </source>
</evidence>
<dbReference type="PROSITE" id="PS00512">
    <property type="entry name" value="ALPHA_GALACTOSIDASE"/>
    <property type="match status" value="1"/>
</dbReference>
<feature type="signal peptide" evidence="12">
    <location>
        <begin position="1"/>
        <end position="25"/>
    </location>
</feature>
<comment type="caution">
    <text evidence="14">The sequence shown here is derived from an EMBL/GenBank/DDBJ whole genome shotgun (WGS) entry which is preliminary data.</text>
</comment>
<evidence type="ECO:0000256" key="6">
    <source>
        <dbReference type="ARBA" id="ARBA00022734"/>
    </source>
</evidence>
<dbReference type="InterPro" id="IPR017853">
    <property type="entry name" value="GH"/>
</dbReference>
<name>A0A4V2S7G7_9PSEU</name>
<dbReference type="OrthoDB" id="9807519at2"/>
<dbReference type="InterPro" id="IPR013785">
    <property type="entry name" value="Aldolase_TIM"/>
</dbReference>
<sequence length="537" mass="56383">MTLSRRLAILPLVAASLLVAPAAQAADNGDNLAVTPPMGFNNWARYECGLSESVLTRNADALVSTGLAAKGYRTVTVDDCWMTHSRDAAGNLVADPAKFPHGMKWLGDYLHTRNLKFGIYEDAGTSTCGGFPGSLGHFTADAKLFASWGVDYLKLDGCNVPVPQGRTKEQAYRDLYAQQSAALGASGRRIVFSESAPAYFCCQNADWYRTLSWLPQYGQLWREGWDVAVHGSANKWASLMTNYSYNVPLQRYAGPNHWNDPDFLITGDEITAEESRTQVALWSMMAAPLILSTDVAALSSESVAAAGNTGLIAIDQDSLGRQAARVATSGTSEVLVKPLANGDRAVAFLNRGSASATVSTSTLGFTGTCSLSVTNVWTGTTSQSTGTITASVPAHGTAVFRITPGAGCSVVPTGQIDGIGGKCVDDTNSGTADGTQIALFSCSGNANQRWALSTDGTIRTLGKCLTAAGTADGSAVQLGTCSGSSAQRWTYQQAGNLVNTASGKCLDASGGSSADLTKLIVWPCGQFQVNQTWSLPV</sequence>
<dbReference type="CDD" id="cd14792">
    <property type="entry name" value="GH27"/>
    <property type="match status" value="1"/>
</dbReference>
<evidence type="ECO:0000256" key="11">
    <source>
        <dbReference type="RuleBase" id="RU361168"/>
    </source>
</evidence>
<reference evidence="14 15" key="1">
    <citation type="submission" date="2019-03" db="EMBL/GenBank/DDBJ databases">
        <title>Genomic Encyclopedia of Type Strains, Phase IV (KMG-IV): sequencing the most valuable type-strain genomes for metagenomic binning, comparative biology and taxonomic classification.</title>
        <authorList>
            <person name="Goeker M."/>
        </authorList>
    </citation>
    <scope>NUCLEOTIDE SEQUENCE [LARGE SCALE GENOMIC DNA]</scope>
    <source>
        <strain evidence="14 15">DSM 45934</strain>
    </source>
</reference>
<proteinExistence type="inferred from homology"/>
<keyword evidence="8 11" id="KW-1015">Disulfide bond</keyword>
<evidence type="ECO:0000256" key="4">
    <source>
        <dbReference type="ARBA" id="ARBA00022525"/>
    </source>
</evidence>
<evidence type="ECO:0000313" key="14">
    <source>
        <dbReference type="EMBL" id="TCO59830.1"/>
    </source>
</evidence>
<evidence type="ECO:0000259" key="13">
    <source>
        <dbReference type="SMART" id="SM00458"/>
    </source>
</evidence>
<dbReference type="InterPro" id="IPR035992">
    <property type="entry name" value="Ricin_B-like_lectins"/>
</dbReference>
<organism evidence="14 15">
    <name type="scientific">Actinocrispum wychmicini</name>
    <dbReference type="NCBI Taxonomy" id="1213861"/>
    <lineage>
        <taxon>Bacteria</taxon>
        <taxon>Bacillati</taxon>
        <taxon>Actinomycetota</taxon>
        <taxon>Actinomycetes</taxon>
        <taxon>Pseudonocardiales</taxon>
        <taxon>Pseudonocardiaceae</taxon>
        <taxon>Actinocrispum</taxon>
    </lineage>
</organism>